<dbReference type="AlphaFoldDB" id="A0A391NV82"/>
<dbReference type="EMBL" id="BDIP01009648">
    <property type="protein sequence ID" value="GCA65075.1"/>
    <property type="molecule type" value="Genomic_DNA"/>
</dbReference>
<sequence>APAAPAPAPVAAPAQPVKYKLRNRAEEVMAMHQ</sequence>
<feature type="non-terminal residue" evidence="1">
    <location>
        <position position="1"/>
    </location>
</feature>
<dbReference type="Proteomes" id="UP000265618">
    <property type="component" value="Unassembled WGS sequence"/>
</dbReference>
<keyword evidence="2" id="KW-1185">Reference proteome</keyword>
<protein>
    <submittedName>
        <fullName evidence="1">Uncharacterized protein</fullName>
    </submittedName>
</protein>
<comment type="caution">
    <text evidence="1">The sequence shown here is derived from an EMBL/GenBank/DDBJ whole genome shotgun (WGS) entry which is preliminary data.</text>
</comment>
<gene>
    <name evidence="1" type="ORF">KIPB_016170</name>
</gene>
<name>A0A391NV82_9EUKA</name>
<reference evidence="1 2" key="1">
    <citation type="journal article" date="2018" name="PLoS ONE">
        <title>The draft genome of Kipferlia bialata reveals reductive genome evolution in fornicate parasites.</title>
        <authorList>
            <person name="Tanifuji G."/>
            <person name="Takabayashi S."/>
            <person name="Kume K."/>
            <person name="Takagi M."/>
            <person name="Nakayama T."/>
            <person name="Kamikawa R."/>
            <person name="Inagaki Y."/>
            <person name="Hashimoto T."/>
        </authorList>
    </citation>
    <scope>NUCLEOTIDE SEQUENCE [LARGE SCALE GENOMIC DNA]</scope>
    <source>
        <strain evidence="1">NY0173</strain>
    </source>
</reference>
<evidence type="ECO:0000313" key="1">
    <source>
        <dbReference type="EMBL" id="GCA65075.1"/>
    </source>
</evidence>
<feature type="non-terminal residue" evidence="1">
    <location>
        <position position="33"/>
    </location>
</feature>
<organism evidence="1 2">
    <name type="scientific">Kipferlia bialata</name>
    <dbReference type="NCBI Taxonomy" id="797122"/>
    <lineage>
        <taxon>Eukaryota</taxon>
        <taxon>Metamonada</taxon>
        <taxon>Carpediemonas-like organisms</taxon>
        <taxon>Kipferlia</taxon>
    </lineage>
</organism>
<proteinExistence type="predicted"/>
<accession>A0A391NV82</accession>
<evidence type="ECO:0000313" key="2">
    <source>
        <dbReference type="Proteomes" id="UP000265618"/>
    </source>
</evidence>